<keyword evidence="2" id="KW-0812">Transmembrane</keyword>
<dbReference type="NCBIfam" id="NF042931">
    <property type="entry name" value="SAG1386_EF1546"/>
    <property type="match status" value="1"/>
</dbReference>
<proteinExistence type="predicted"/>
<feature type="region of interest" description="Disordered" evidence="1">
    <location>
        <begin position="1"/>
        <end position="36"/>
    </location>
</feature>
<dbReference type="InterPro" id="IPR036779">
    <property type="entry name" value="LysM_dom_sf"/>
</dbReference>
<dbReference type="SUPFAM" id="SSF54106">
    <property type="entry name" value="LysM domain"/>
    <property type="match status" value="1"/>
</dbReference>
<keyword evidence="5" id="KW-1185">Reference proteome</keyword>
<dbReference type="CDD" id="cd00118">
    <property type="entry name" value="LysM"/>
    <property type="match status" value="1"/>
</dbReference>
<feature type="compositionally biased region" description="Basic and acidic residues" evidence="1">
    <location>
        <begin position="70"/>
        <end position="80"/>
    </location>
</feature>
<dbReference type="AlphaFoldDB" id="A0A430B5H4"/>
<dbReference type="RefSeq" id="WP_126806119.1">
    <property type="nucleotide sequence ID" value="NZ_NGKA01000001.1"/>
</dbReference>
<dbReference type="OrthoDB" id="2199940at2"/>
<feature type="compositionally biased region" description="Low complexity" evidence="1">
    <location>
        <begin position="81"/>
        <end position="103"/>
    </location>
</feature>
<dbReference type="InterPro" id="IPR018392">
    <property type="entry name" value="LysM"/>
</dbReference>
<comment type="caution">
    <text evidence="4">The sequence shown here is derived from an EMBL/GenBank/DDBJ whole genome shotgun (WGS) entry which is preliminary data.</text>
</comment>
<evidence type="ECO:0000313" key="4">
    <source>
        <dbReference type="EMBL" id="RSU15575.1"/>
    </source>
</evidence>
<evidence type="ECO:0000256" key="2">
    <source>
        <dbReference type="SAM" id="Phobius"/>
    </source>
</evidence>
<feature type="compositionally biased region" description="Low complexity" evidence="1">
    <location>
        <begin position="119"/>
        <end position="133"/>
    </location>
</feature>
<dbReference type="Pfam" id="PF01476">
    <property type="entry name" value="LysM"/>
    <property type="match status" value="1"/>
</dbReference>
<dbReference type="SMART" id="SM00257">
    <property type="entry name" value="LysM"/>
    <property type="match status" value="1"/>
</dbReference>
<name>A0A430B5H4_9ENTE</name>
<dbReference type="EMBL" id="NGKA01000001">
    <property type="protein sequence ID" value="RSU15575.1"/>
    <property type="molecule type" value="Genomic_DNA"/>
</dbReference>
<organism evidence="4 5">
    <name type="scientific">Vagococcus elongatus</name>
    <dbReference type="NCBI Taxonomy" id="180344"/>
    <lineage>
        <taxon>Bacteria</taxon>
        <taxon>Bacillati</taxon>
        <taxon>Bacillota</taxon>
        <taxon>Bacilli</taxon>
        <taxon>Lactobacillales</taxon>
        <taxon>Enterococcaceae</taxon>
        <taxon>Vagococcus</taxon>
    </lineage>
</organism>
<accession>A0A430B5H4</accession>
<keyword evidence="2" id="KW-1133">Transmembrane helix</keyword>
<dbReference type="Proteomes" id="UP000287605">
    <property type="component" value="Unassembled WGS sequence"/>
</dbReference>
<dbReference type="InterPro" id="IPR049981">
    <property type="entry name" value="SPy_0802-like"/>
</dbReference>
<feature type="transmembrane region" description="Helical" evidence="2">
    <location>
        <begin position="40"/>
        <end position="62"/>
    </location>
</feature>
<gene>
    <name evidence="4" type="ORF">CBF29_00430</name>
</gene>
<feature type="compositionally biased region" description="Basic and acidic residues" evidence="1">
    <location>
        <begin position="1"/>
        <end position="11"/>
    </location>
</feature>
<sequence length="185" mass="20235">MDKNDNEKKPWEQPIYETEYDSNASRTQKRNKGKESKGNAGFITLLVVMLLAIALLVIFIFVKATDNRKPAAKKEDKIEIKSSVSSTKKTVESTQKTETTETAPKPEEAPAQPTPTPAPEENQPPVQEPPANQSPETPAGGVHVVQAGENLYRIALNNGLTVEQLKQMNGLSGDEVSIGQQLKVQ</sequence>
<feature type="domain" description="LysM" evidence="3">
    <location>
        <begin position="141"/>
        <end position="184"/>
    </location>
</feature>
<evidence type="ECO:0000259" key="3">
    <source>
        <dbReference type="PROSITE" id="PS51782"/>
    </source>
</evidence>
<protein>
    <recommendedName>
        <fullName evidence="3">LysM domain-containing protein</fullName>
    </recommendedName>
</protein>
<feature type="region of interest" description="Disordered" evidence="1">
    <location>
        <begin position="70"/>
        <end position="141"/>
    </location>
</feature>
<evidence type="ECO:0000256" key="1">
    <source>
        <dbReference type="SAM" id="MobiDB-lite"/>
    </source>
</evidence>
<evidence type="ECO:0000313" key="5">
    <source>
        <dbReference type="Proteomes" id="UP000287605"/>
    </source>
</evidence>
<reference evidence="4 5" key="1">
    <citation type="submission" date="2017-05" db="EMBL/GenBank/DDBJ databases">
        <title>Vagococcus spp. assemblies.</title>
        <authorList>
            <person name="Gulvik C.A."/>
        </authorList>
    </citation>
    <scope>NUCLEOTIDE SEQUENCE [LARGE SCALE GENOMIC DNA]</scope>
    <source>
        <strain evidence="4 5">CCUG 51432</strain>
    </source>
</reference>
<dbReference type="PROSITE" id="PS51782">
    <property type="entry name" value="LYSM"/>
    <property type="match status" value="1"/>
</dbReference>
<keyword evidence="2" id="KW-0472">Membrane</keyword>
<dbReference type="Gene3D" id="3.10.350.10">
    <property type="entry name" value="LysM domain"/>
    <property type="match status" value="1"/>
</dbReference>